<feature type="domain" description="HMG box" evidence="3">
    <location>
        <begin position="644"/>
        <end position="703"/>
    </location>
</feature>
<feature type="compositionally biased region" description="Low complexity" evidence="2">
    <location>
        <begin position="41"/>
        <end position="50"/>
    </location>
</feature>
<feature type="compositionally biased region" description="Basic and acidic residues" evidence="2">
    <location>
        <begin position="23"/>
        <end position="34"/>
    </location>
</feature>
<dbReference type="GO" id="GO:0003677">
    <property type="term" value="F:DNA binding"/>
    <property type="evidence" value="ECO:0007669"/>
    <property type="project" value="UniProtKB-UniRule"/>
</dbReference>
<evidence type="ECO:0000256" key="2">
    <source>
        <dbReference type="SAM" id="MobiDB-lite"/>
    </source>
</evidence>
<dbReference type="GO" id="GO:0006950">
    <property type="term" value="P:response to stress"/>
    <property type="evidence" value="ECO:0007669"/>
    <property type="project" value="UniProtKB-ARBA"/>
</dbReference>
<accession>A0AAX4JYZ1</accession>
<dbReference type="Pfam" id="PF10263">
    <property type="entry name" value="SprT-like"/>
    <property type="match status" value="1"/>
</dbReference>
<evidence type="ECO:0000259" key="3">
    <source>
        <dbReference type="PROSITE" id="PS50118"/>
    </source>
</evidence>
<feature type="region of interest" description="Disordered" evidence="2">
    <location>
        <begin position="433"/>
        <end position="467"/>
    </location>
</feature>
<feature type="region of interest" description="Disordered" evidence="2">
    <location>
        <begin position="1"/>
        <end position="51"/>
    </location>
</feature>
<keyword evidence="5" id="KW-1185">Reference proteome</keyword>
<keyword evidence="1" id="KW-0238">DNA-binding</keyword>
<dbReference type="Pfam" id="PF17283">
    <property type="entry name" value="Zn_ribbon_SprT"/>
    <property type="match status" value="1"/>
</dbReference>
<dbReference type="PANTHER" id="PTHR23099">
    <property type="entry name" value="TRANSCRIPTIONAL REGULATOR"/>
    <property type="match status" value="1"/>
</dbReference>
<feature type="compositionally biased region" description="Low complexity" evidence="2">
    <location>
        <begin position="257"/>
        <end position="270"/>
    </location>
</feature>
<dbReference type="GeneID" id="91096046"/>
<dbReference type="SMART" id="SM00731">
    <property type="entry name" value="SprT"/>
    <property type="match status" value="1"/>
</dbReference>
<dbReference type="InterPro" id="IPR009071">
    <property type="entry name" value="HMG_box_dom"/>
</dbReference>
<sequence length="703" mass="78973">MTVRTPYRNSRRIISDSSDSEVEEIKKTPIKKEQILPSTPPTTTAGPSIPRLNFAKVPLTPRRDTNFLPTPLKKIDLSAVKVKTPGKKLKGLQFIQTPLKAEKLNNVNLPQISWNDEEASFEVDRESDKVDEDIAESLNLGALKLSDEVPSQGNDIDVFCREDNSAEEDDVDGILQFSPESTSFASEQCDSSSISPIKPISITSSPIQDETSARASTPIIVESDSDEASIIWNPTPRRTPGRRKVVVVSDSDSDCCPHSNRSSPSSPCRRPMLRPPPTVEFDSGPSVIKEKHTKRKPAVLRFIEDQAFDRAEDEDAEYDEEDTMGSLRDFIVDDDYESDSGSGSESGVNESDGDDCNSDHYQRSGEEDEDSDGIEILSSPPHMKPGKPTNIRRIINDDEDNGDDGILYYSPPKKLHKIDLPRLDELIIASSSSSDEKINTNNKPTKKKTVTKQSKSYQKGSDKSDFSNKAWNEERQRIANSIFKDLDQRVFESKLGIKGIGAKVIWNNRLLTTAGVARSKRVTRDGQSKKEHWIELSEKVLTGEKQIINTVAHEMCHLATWVISNEYRNPHGRIFKSWGRKVMNARKDIEVTTTHAYTIEYKYEWRCSTAYCGKIYKRHSKSIDTTKHACGSCKGKLVPLFETKQKNASAFQVYLKTNMKYAKSSMPGTSHGEVMRALSKRWNEFGENHDHESFWKSAAIAAR</sequence>
<dbReference type="InterPro" id="IPR036910">
    <property type="entry name" value="HMG_box_dom_sf"/>
</dbReference>
<feature type="DNA-binding region" description="HMG box" evidence="1">
    <location>
        <begin position="644"/>
        <end position="703"/>
    </location>
</feature>
<organism evidence="4 5">
    <name type="scientific">Kwoniella dendrophila CBS 6074</name>
    <dbReference type="NCBI Taxonomy" id="1295534"/>
    <lineage>
        <taxon>Eukaryota</taxon>
        <taxon>Fungi</taxon>
        <taxon>Dikarya</taxon>
        <taxon>Basidiomycota</taxon>
        <taxon>Agaricomycotina</taxon>
        <taxon>Tremellomycetes</taxon>
        <taxon>Tremellales</taxon>
        <taxon>Cryptococcaceae</taxon>
        <taxon>Kwoniella</taxon>
    </lineage>
</organism>
<dbReference type="InterPro" id="IPR035240">
    <property type="entry name" value="SprT_Zn_ribbon"/>
</dbReference>
<feature type="region of interest" description="Disordered" evidence="2">
    <location>
        <begin position="248"/>
        <end position="402"/>
    </location>
</feature>
<dbReference type="RefSeq" id="XP_066077204.1">
    <property type="nucleotide sequence ID" value="XM_066221107.1"/>
</dbReference>
<proteinExistence type="predicted"/>
<dbReference type="Proteomes" id="UP001355207">
    <property type="component" value="Chromosome 7"/>
</dbReference>
<dbReference type="PROSITE" id="PS50118">
    <property type="entry name" value="HMG_BOX_2"/>
    <property type="match status" value="1"/>
</dbReference>
<feature type="compositionally biased region" description="Low complexity" evidence="2">
    <location>
        <begin position="339"/>
        <end position="350"/>
    </location>
</feature>
<dbReference type="SUPFAM" id="SSF47095">
    <property type="entry name" value="HMG-box"/>
    <property type="match status" value="1"/>
</dbReference>
<dbReference type="AlphaFoldDB" id="A0AAX4JYZ1"/>
<evidence type="ECO:0000313" key="4">
    <source>
        <dbReference type="EMBL" id="WWC90441.1"/>
    </source>
</evidence>
<dbReference type="InterPro" id="IPR006640">
    <property type="entry name" value="SprT-like_domain"/>
</dbReference>
<evidence type="ECO:0000256" key="1">
    <source>
        <dbReference type="PROSITE-ProRule" id="PRU00267"/>
    </source>
</evidence>
<evidence type="ECO:0000313" key="5">
    <source>
        <dbReference type="Proteomes" id="UP001355207"/>
    </source>
</evidence>
<feature type="compositionally biased region" description="Acidic residues" evidence="2">
    <location>
        <begin position="311"/>
        <end position="323"/>
    </location>
</feature>
<dbReference type="EMBL" id="CP144104">
    <property type="protein sequence ID" value="WWC90441.1"/>
    <property type="molecule type" value="Genomic_DNA"/>
</dbReference>
<keyword evidence="1" id="KW-0539">Nucleus</keyword>
<gene>
    <name evidence="4" type="ORF">L201_005376</name>
</gene>
<name>A0AAX4JYZ1_9TREE</name>
<dbReference type="GO" id="GO:0005634">
    <property type="term" value="C:nucleus"/>
    <property type="evidence" value="ECO:0007669"/>
    <property type="project" value="UniProtKB-UniRule"/>
</dbReference>
<reference evidence="4 5" key="1">
    <citation type="submission" date="2024-01" db="EMBL/GenBank/DDBJ databases">
        <title>Comparative genomics of Cryptococcus and Kwoniella reveals pathogenesis evolution and contrasting modes of karyotype evolution via chromosome fusion or intercentromeric recombination.</title>
        <authorList>
            <person name="Coelho M.A."/>
            <person name="David-Palma M."/>
            <person name="Shea T."/>
            <person name="Bowers K."/>
            <person name="McGinley-Smith S."/>
            <person name="Mohammad A.W."/>
            <person name="Gnirke A."/>
            <person name="Yurkov A.M."/>
            <person name="Nowrousian M."/>
            <person name="Sun S."/>
            <person name="Cuomo C.A."/>
            <person name="Heitman J."/>
        </authorList>
    </citation>
    <scope>NUCLEOTIDE SEQUENCE [LARGE SCALE GENOMIC DNA]</scope>
    <source>
        <strain evidence="4 5">CBS 6074</strain>
    </source>
</reference>
<protein>
    <recommendedName>
        <fullName evidence="3">HMG box domain-containing protein</fullName>
    </recommendedName>
</protein>
<dbReference type="PANTHER" id="PTHR23099:SF0">
    <property type="entry name" value="GERM CELL NUCLEAR ACIDIC PROTEIN"/>
    <property type="match status" value="1"/>
</dbReference>
<dbReference type="CDD" id="cd00084">
    <property type="entry name" value="HMG-box_SF"/>
    <property type="match status" value="1"/>
</dbReference>